<name>A0A8S1YAT2_PAROT</name>
<dbReference type="Proteomes" id="UP000683925">
    <property type="component" value="Unassembled WGS sequence"/>
</dbReference>
<comment type="caution">
    <text evidence="1">The sequence shown here is derived from an EMBL/GenBank/DDBJ whole genome shotgun (WGS) entry which is preliminary data.</text>
</comment>
<dbReference type="OMA" id="QIWNNID"/>
<evidence type="ECO:0000313" key="1">
    <source>
        <dbReference type="EMBL" id="CAD8211175.1"/>
    </source>
</evidence>
<organism evidence="1 2">
    <name type="scientific">Paramecium octaurelia</name>
    <dbReference type="NCBI Taxonomy" id="43137"/>
    <lineage>
        <taxon>Eukaryota</taxon>
        <taxon>Sar</taxon>
        <taxon>Alveolata</taxon>
        <taxon>Ciliophora</taxon>
        <taxon>Intramacronucleata</taxon>
        <taxon>Oligohymenophorea</taxon>
        <taxon>Peniculida</taxon>
        <taxon>Parameciidae</taxon>
        <taxon>Paramecium</taxon>
    </lineage>
</organism>
<dbReference type="AlphaFoldDB" id="A0A8S1YAT2"/>
<dbReference type="OrthoDB" id="301585at2759"/>
<dbReference type="EMBL" id="CAJJDP010000155">
    <property type="protein sequence ID" value="CAD8211175.1"/>
    <property type="molecule type" value="Genomic_DNA"/>
</dbReference>
<gene>
    <name evidence="1" type="ORF">POCTA_138.1.T1530074</name>
</gene>
<accession>A0A8S1YAT2</accession>
<reference evidence="1" key="1">
    <citation type="submission" date="2021-01" db="EMBL/GenBank/DDBJ databases">
        <authorList>
            <consortium name="Genoscope - CEA"/>
            <person name="William W."/>
        </authorList>
    </citation>
    <scope>NUCLEOTIDE SEQUENCE</scope>
</reference>
<keyword evidence="2" id="KW-1185">Reference proteome</keyword>
<protein>
    <submittedName>
        <fullName evidence="1">Uncharacterized protein</fullName>
    </submittedName>
</protein>
<proteinExistence type="predicted"/>
<sequence>MCTSQQPKKPRPLIKLIKVKMDAAHQEKDIQEAIQIWNNIDGLFTQMKSTSKISNDQMQEHANNINKLLKSHPNSKFLETFFSYFDQFQSKLNEHINQHQELATIQYENIFSNLDSLNSKFTKWGYASRLGCTQSLIKYN</sequence>
<evidence type="ECO:0000313" key="2">
    <source>
        <dbReference type="Proteomes" id="UP000683925"/>
    </source>
</evidence>